<comment type="caution">
    <text evidence="1">The sequence shown here is derived from an EMBL/GenBank/DDBJ whole genome shotgun (WGS) entry which is preliminary data.</text>
</comment>
<organism evidence="1">
    <name type="scientific">Tanacetum cinerariifolium</name>
    <name type="common">Dalmatian daisy</name>
    <name type="synonym">Chrysanthemum cinerariifolium</name>
    <dbReference type="NCBI Taxonomy" id="118510"/>
    <lineage>
        <taxon>Eukaryota</taxon>
        <taxon>Viridiplantae</taxon>
        <taxon>Streptophyta</taxon>
        <taxon>Embryophyta</taxon>
        <taxon>Tracheophyta</taxon>
        <taxon>Spermatophyta</taxon>
        <taxon>Magnoliopsida</taxon>
        <taxon>eudicotyledons</taxon>
        <taxon>Gunneridae</taxon>
        <taxon>Pentapetalae</taxon>
        <taxon>asterids</taxon>
        <taxon>campanulids</taxon>
        <taxon>Asterales</taxon>
        <taxon>Asteraceae</taxon>
        <taxon>Asteroideae</taxon>
        <taxon>Anthemideae</taxon>
        <taxon>Anthemidinae</taxon>
        <taxon>Tanacetum</taxon>
    </lineage>
</organism>
<sequence length="76" mass="8650">MILLILRIFPGMMICPHPTTRTRLSCFQSQPDFHKPDEDFSCSKWKEYSSLGLSSIPFLSPLIHSSMGEFGPAHRP</sequence>
<gene>
    <name evidence="1" type="ORF">Tci_645208</name>
</gene>
<dbReference type="EMBL" id="BKCJ010477485">
    <property type="protein sequence ID" value="GFA73236.1"/>
    <property type="molecule type" value="Genomic_DNA"/>
</dbReference>
<accession>A0A699K7M3</accession>
<proteinExistence type="predicted"/>
<evidence type="ECO:0000313" key="1">
    <source>
        <dbReference type="EMBL" id="GFA73236.1"/>
    </source>
</evidence>
<reference evidence="1" key="1">
    <citation type="journal article" date="2019" name="Sci. Rep.">
        <title>Draft genome of Tanacetum cinerariifolium, the natural source of mosquito coil.</title>
        <authorList>
            <person name="Yamashiro T."/>
            <person name="Shiraishi A."/>
            <person name="Satake H."/>
            <person name="Nakayama K."/>
        </authorList>
    </citation>
    <scope>NUCLEOTIDE SEQUENCE</scope>
</reference>
<dbReference type="AlphaFoldDB" id="A0A699K7M3"/>
<protein>
    <submittedName>
        <fullName evidence="1">Uncharacterized protein</fullName>
    </submittedName>
</protein>
<name>A0A699K7M3_TANCI</name>